<dbReference type="RefSeq" id="WP_205633809.1">
    <property type="nucleotide sequence ID" value="NZ_CP012333.1"/>
</dbReference>
<name>A0A0K1PZW0_9BACT</name>
<sequence>MNKIVSLAGFAGLLALSSGCAMAASPVTGFVYNGSQAHQSATGNPLGAKRGESCSSSILGIVATGDASAQAAAAAGGITKVSLVDTEVSSILGVYAKYCTVVHGE</sequence>
<dbReference type="Pfam" id="PF13146">
    <property type="entry name" value="TRL"/>
    <property type="match status" value="1"/>
</dbReference>
<dbReference type="PROSITE" id="PS51257">
    <property type="entry name" value="PROKAR_LIPOPROTEIN"/>
    <property type="match status" value="1"/>
</dbReference>
<dbReference type="Proteomes" id="UP000064967">
    <property type="component" value="Chromosome"/>
</dbReference>
<dbReference type="InterPro" id="IPR025113">
    <property type="entry name" value="TRL-like"/>
</dbReference>
<dbReference type="KEGG" id="llu:AKJ09_05727"/>
<dbReference type="EMBL" id="CP012333">
    <property type="protein sequence ID" value="AKU99063.1"/>
    <property type="molecule type" value="Genomic_DNA"/>
</dbReference>
<reference evidence="2 3" key="1">
    <citation type="submission" date="2015-08" db="EMBL/GenBank/DDBJ databases">
        <authorList>
            <person name="Babu N.S."/>
            <person name="Beckwith C.J."/>
            <person name="Beseler K.G."/>
            <person name="Brison A."/>
            <person name="Carone J.V."/>
            <person name="Caskin T.P."/>
            <person name="Diamond M."/>
            <person name="Durham M.E."/>
            <person name="Foxe J.M."/>
            <person name="Go M."/>
            <person name="Henderson B.A."/>
            <person name="Jones I.B."/>
            <person name="McGettigan J.A."/>
            <person name="Micheletti S.J."/>
            <person name="Nasrallah M.E."/>
            <person name="Ortiz D."/>
            <person name="Piller C.R."/>
            <person name="Privatt S.R."/>
            <person name="Schneider S.L."/>
            <person name="Sharp S."/>
            <person name="Smith T.C."/>
            <person name="Stanton J.D."/>
            <person name="Ullery H.E."/>
            <person name="Wilson R.J."/>
            <person name="Serrano M.G."/>
            <person name="Buck G."/>
            <person name="Lee V."/>
            <person name="Wang Y."/>
            <person name="Carvalho R."/>
            <person name="Voegtly L."/>
            <person name="Shi R."/>
            <person name="Duckworth R."/>
            <person name="Johnson A."/>
            <person name="Loviza R."/>
            <person name="Walstead R."/>
            <person name="Shah Z."/>
            <person name="Kiflezghi M."/>
            <person name="Wade K."/>
            <person name="Ball S.L."/>
            <person name="Bradley K.W."/>
            <person name="Asai D.J."/>
            <person name="Bowman C.A."/>
            <person name="Russell D.A."/>
            <person name="Pope W.H."/>
            <person name="Jacobs-Sera D."/>
            <person name="Hendrix R.W."/>
            <person name="Hatfull G.F."/>
        </authorList>
    </citation>
    <scope>NUCLEOTIDE SEQUENCE [LARGE SCALE GENOMIC DNA]</scope>
    <source>
        <strain evidence="2 3">DSM 27648</strain>
    </source>
</reference>
<dbReference type="AlphaFoldDB" id="A0A0K1PZW0"/>
<evidence type="ECO:0000313" key="2">
    <source>
        <dbReference type="EMBL" id="AKU99063.1"/>
    </source>
</evidence>
<keyword evidence="3" id="KW-1185">Reference proteome</keyword>
<feature type="chain" id="PRO_5005466551" description="TRL-like protein family" evidence="1">
    <location>
        <begin position="24"/>
        <end position="105"/>
    </location>
</feature>
<evidence type="ECO:0008006" key="4">
    <source>
        <dbReference type="Google" id="ProtNLM"/>
    </source>
</evidence>
<protein>
    <recommendedName>
        <fullName evidence="4">TRL-like protein family</fullName>
    </recommendedName>
</protein>
<proteinExistence type="predicted"/>
<accession>A0A0K1PZW0</accession>
<feature type="signal peptide" evidence="1">
    <location>
        <begin position="1"/>
        <end position="23"/>
    </location>
</feature>
<evidence type="ECO:0000256" key="1">
    <source>
        <dbReference type="SAM" id="SignalP"/>
    </source>
</evidence>
<keyword evidence="1" id="KW-0732">Signal</keyword>
<organism evidence="2 3">
    <name type="scientific">Labilithrix luteola</name>
    <dbReference type="NCBI Taxonomy" id="1391654"/>
    <lineage>
        <taxon>Bacteria</taxon>
        <taxon>Pseudomonadati</taxon>
        <taxon>Myxococcota</taxon>
        <taxon>Polyangia</taxon>
        <taxon>Polyangiales</taxon>
        <taxon>Labilitrichaceae</taxon>
        <taxon>Labilithrix</taxon>
    </lineage>
</organism>
<gene>
    <name evidence="2" type="ORF">AKJ09_05727</name>
</gene>
<evidence type="ECO:0000313" key="3">
    <source>
        <dbReference type="Proteomes" id="UP000064967"/>
    </source>
</evidence>